<dbReference type="Pfam" id="PF00583">
    <property type="entry name" value="Acetyltransf_1"/>
    <property type="match status" value="1"/>
</dbReference>
<dbReference type="Proteomes" id="UP000265725">
    <property type="component" value="Chromosome"/>
</dbReference>
<evidence type="ECO:0000259" key="1">
    <source>
        <dbReference type="PROSITE" id="PS51186"/>
    </source>
</evidence>
<keyword evidence="2" id="KW-0808">Transferase</keyword>
<dbReference type="CDD" id="cd04301">
    <property type="entry name" value="NAT_SF"/>
    <property type="match status" value="1"/>
</dbReference>
<dbReference type="InterPro" id="IPR000182">
    <property type="entry name" value="GNAT_dom"/>
</dbReference>
<dbReference type="AlphaFoldDB" id="A0A385YPX0"/>
<dbReference type="GO" id="GO:0016747">
    <property type="term" value="F:acyltransferase activity, transferring groups other than amino-acyl groups"/>
    <property type="evidence" value="ECO:0007669"/>
    <property type="project" value="InterPro"/>
</dbReference>
<dbReference type="KEGG" id="paek:D3873_01210"/>
<keyword evidence="3" id="KW-1185">Reference proteome</keyword>
<gene>
    <name evidence="2" type="ORF">D3873_01210</name>
</gene>
<proteinExistence type="predicted"/>
<organism evidence="2 3">
    <name type="scientific">Paenisporosarcina cavernae</name>
    <dbReference type="NCBI Taxonomy" id="2320858"/>
    <lineage>
        <taxon>Bacteria</taxon>
        <taxon>Bacillati</taxon>
        <taxon>Bacillota</taxon>
        <taxon>Bacilli</taxon>
        <taxon>Bacillales</taxon>
        <taxon>Caryophanaceae</taxon>
        <taxon>Paenisporosarcina</taxon>
    </lineage>
</organism>
<dbReference type="InterPro" id="IPR016181">
    <property type="entry name" value="Acyl_CoA_acyltransferase"/>
</dbReference>
<accession>A0A385YPX0</accession>
<feature type="domain" description="N-acetyltransferase" evidence="1">
    <location>
        <begin position="7"/>
        <end position="174"/>
    </location>
</feature>
<dbReference type="EMBL" id="CP032418">
    <property type="protein sequence ID" value="AYC28554.1"/>
    <property type="molecule type" value="Genomic_DNA"/>
</dbReference>
<reference evidence="3" key="1">
    <citation type="submission" date="2018-09" db="EMBL/GenBank/DDBJ databases">
        <authorList>
            <person name="Zhu H."/>
        </authorList>
    </citation>
    <scope>NUCLEOTIDE SEQUENCE [LARGE SCALE GENOMIC DNA]</scope>
    <source>
        <strain evidence="3">K2R23-3</strain>
    </source>
</reference>
<dbReference type="RefSeq" id="WP_119882299.1">
    <property type="nucleotide sequence ID" value="NZ_CP032418.1"/>
</dbReference>
<dbReference type="Gene3D" id="3.40.630.30">
    <property type="match status" value="1"/>
</dbReference>
<sequence>MTQKQTVIIRPVSESDANDLFNIQQSDISEGDYFIVVPKDMEGVTAENHLKQIQSVLASENDLILVAESENKVIGSIRFRAQIYERLAHTGTISMSIAKEHRSKGIGKLLLSALLDWAEKHPSIEKVSLGVFSTNSQAIALYQKMGFQEEGRKIREIKLSETEYIADIIMCKFV</sequence>
<dbReference type="OrthoDB" id="9802340at2"/>
<dbReference type="PANTHER" id="PTHR43415:SF3">
    <property type="entry name" value="GNAT-FAMILY ACETYLTRANSFERASE"/>
    <property type="match status" value="1"/>
</dbReference>
<dbReference type="SUPFAM" id="SSF55729">
    <property type="entry name" value="Acyl-CoA N-acyltransferases (Nat)"/>
    <property type="match status" value="1"/>
</dbReference>
<name>A0A385YPX0_9BACL</name>
<dbReference type="PANTHER" id="PTHR43415">
    <property type="entry name" value="SPERMIDINE N(1)-ACETYLTRANSFERASE"/>
    <property type="match status" value="1"/>
</dbReference>
<evidence type="ECO:0000313" key="2">
    <source>
        <dbReference type="EMBL" id="AYC28554.1"/>
    </source>
</evidence>
<dbReference type="PROSITE" id="PS51186">
    <property type="entry name" value="GNAT"/>
    <property type="match status" value="1"/>
</dbReference>
<evidence type="ECO:0000313" key="3">
    <source>
        <dbReference type="Proteomes" id="UP000265725"/>
    </source>
</evidence>
<protein>
    <submittedName>
        <fullName evidence="2">GNAT family N-acetyltransferase</fullName>
    </submittedName>
</protein>